<dbReference type="PANTHER" id="PTHR12628">
    <property type="entry name" value="POLYCOMB-LIKE TRANSCRIPTION FACTOR"/>
    <property type="match status" value="1"/>
</dbReference>
<evidence type="ECO:0000256" key="3">
    <source>
        <dbReference type="ARBA" id="ARBA00022737"/>
    </source>
</evidence>
<feature type="region of interest" description="Disordered" evidence="8">
    <location>
        <begin position="456"/>
        <end position="485"/>
    </location>
</feature>
<dbReference type="AlphaFoldDB" id="A0AAD9KKX5"/>
<dbReference type="GO" id="GO:0003677">
    <property type="term" value="F:DNA binding"/>
    <property type="evidence" value="ECO:0007669"/>
    <property type="project" value="TreeGrafter"/>
</dbReference>
<dbReference type="InterPro" id="IPR001965">
    <property type="entry name" value="Znf_PHD"/>
</dbReference>
<dbReference type="InterPro" id="IPR019786">
    <property type="entry name" value="Zinc_finger_PHD-type_CS"/>
</dbReference>
<evidence type="ECO:0000313" key="10">
    <source>
        <dbReference type="EMBL" id="KAK2172560.1"/>
    </source>
</evidence>
<dbReference type="InterPro" id="IPR013083">
    <property type="entry name" value="Znf_RING/FYVE/PHD"/>
</dbReference>
<dbReference type="GO" id="GO:0003682">
    <property type="term" value="F:chromatin binding"/>
    <property type="evidence" value="ECO:0007669"/>
    <property type="project" value="TreeGrafter"/>
</dbReference>
<dbReference type="InterPro" id="IPR040477">
    <property type="entry name" value="KDM4-like_Tudor"/>
</dbReference>
<accession>A0AAD9KKX5</accession>
<dbReference type="GO" id="GO:0005634">
    <property type="term" value="C:nucleus"/>
    <property type="evidence" value="ECO:0007669"/>
    <property type="project" value="UniProtKB-SubCell"/>
</dbReference>
<comment type="caution">
    <text evidence="10">The sequence shown here is derived from an EMBL/GenBank/DDBJ whole genome shotgun (WGS) entry which is preliminary data.</text>
</comment>
<keyword evidence="4 7" id="KW-0863">Zinc-finger</keyword>
<evidence type="ECO:0000256" key="1">
    <source>
        <dbReference type="ARBA" id="ARBA00004123"/>
    </source>
</evidence>
<evidence type="ECO:0000256" key="2">
    <source>
        <dbReference type="ARBA" id="ARBA00022723"/>
    </source>
</evidence>
<dbReference type="InterPro" id="IPR019787">
    <property type="entry name" value="Znf_PHD-finger"/>
</dbReference>
<dbReference type="Gene3D" id="2.30.30.140">
    <property type="match status" value="1"/>
</dbReference>
<dbReference type="Gene3D" id="3.90.980.20">
    <property type="match status" value="1"/>
</dbReference>
<dbReference type="GO" id="GO:0045814">
    <property type="term" value="P:negative regulation of gene expression, epigenetic"/>
    <property type="evidence" value="ECO:0007669"/>
    <property type="project" value="TreeGrafter"/>
</dbReference>
<dbReference type="InterPro" id="IPR011011">
    <property type="entry name" value="Znf_FYVE_PHD"/>
</dbReference>
<dbReference type="SMART" id="SM00333">
    <property type="entry name" value="TUDOR"/>
    <property type="match status" value="1"/>
</dbReference>
<evidence type="ECO:0000256" key="6">
    <source>
        <dbReference type="ARBA" id="ARBA00023242"/>
    </source>
</evidence>
<keyword evidence="11" id="KW-1185">Reference proteome</keyword>
<sequence length="563" mass="65420">MRYPRRASLGYYPSATASHQPIKSERRHTTQNEVSIQREKPSVAHLFHVRQQVLARWIDGLLYLGKIVKVDDKQKRCYIKFEDDSEHWARFKDIQKGRTRGEISCVLCHGGKSVKPNEIVLCDHCGLGYHQQCHQPHIGKQMLKAGIRWFCRQCVFAATAKVGGAFKTGLNARAMQAMKLSLPYKLSDLMWDSHHKTNEEECYCYCSGPGEWYLKMLQCCRCGQWFHEACLQCLDKPLVYGDRFYVFVCSCCNQGPEYIKRLEVPLIDAVHLCLFNVTIEHNHKYYDFDMDIFPWMERYWARLHLGEVQAMPETRRRERVFQALMSNKVRFQNGREIKKSRNLWALRVRLPPTGPTIELPKDGQITARVVNNIQLKWPKRSSVDKHIRLCRKRSASFRSCKRRSSCELKNFSKRARYISSIDLTSNVDEACVNNSQDYGGYKGDAQCYDVSSKCSENNDRKARKSGVKPKSKTLESKIPPVGDYEGTNHPFRTVLECNMAIERQKRKEELLKTLTRKQVDGEVAVFTETKTFSIHEIAPARRHRGRKSKAECLLGSDQWKQWS</sequence>
<dbReference type="SUPFAM" id="SSF57903">
    <property type="entry name" value="FYVE/PHD zinc finger"/>
    <property type="match status" value="2"/>
</dbReference>
<evidence type="ECO:0000256" key="5">
    <source>
        <dbReference type="ARBA" id="ARBA00022833"/>
    </source>
</evidence>
<name>A0AAD9KKX5_RIDPI</name>
<dbReference type="GO" id="GO:0008270">
    <property type="term" value="F:zinc ion binding"/>
    <property type="evidence" value="ECO:0007669"/>
    <property type="project" value="UniProtKB-KW"/>
</dbReference>
<dbReference type="EMBL" id="JAODUO010000949">
    <property type="protein sequence ID" value="KAK2172560.1"/>
    <property type="molecule type" value="Genomic_DNA"/>
</dbReference>
<dbReference type="Gene3D" id="3.30.40.10">
    <property type="entry name" value="Zinc/RING finger domain, C3HC4 (zinc finger)"/>
    <property type="match status" value="1"/>
</dbReference>
<dbReference type="PANTHER" id="PTHR12628:SF21">
    <property type="entry name" value="PHD-TYPE DOMAIN-CONTAINING PROTEIN"/>
    <property type="match status" value="1"/>
</dbReference>
<evidence type="ECO:0000256" key="4">
    <source>
        <dbReference type="ARBA" id="ARBA00022771"/>
    </source>
</evidence>
<keyword evidence="5" id="KW-0862">Zinc</keyword>
<comment type="subcellular location">
    <subcellularLocation>
        <location evidence="1">Nucleus</location>
    </subcellularLocation>
</comment>
<dbReference type="Proteomes" id="UP001209878">
    <property type="component" value="Unassembled WGS sequence"/>
</dbReference>
<evidence type="ECO:0000256" key="8">
    <source>
        <dbReference type="SAM" id="MobiDB-lite"/>
    </source>
</evidence>
<dbReference type="PROSITE" id="PS50016">
    <property type="entry name" value="ZF_PHD_2"/>
    <property type="match status" value="1"/>
</dbReference>
<keyword evidence="6" id="KW-0539">Nucleus</keyword>
<feature type="compositionally biased region" description="Basic residues" evidence="8">
    <location>
        <begin position="461"/>
        <end position="471"/>
    </location>
</feature>
<dbReference type="Pfam" id="PF00628">
    <property type="entry name" value="PHD"/>
    <property type="match status" value="1"/>
</dbReference>
<dbReference type="CDD" id="cd20385">
    <property type="entry name" value="Tudor_PCL"/>
    <property type="match status" value="1"/>
</dbReference>
<keyword evidence="3" id="KW-0677">Repeat</keyword>
<keyword evidence="2" id="KW-0479">Metal-binding</keyword>
<evidence type="ECO:0000256" key="7">
    <source>
        <dbReference type="PROSITE-ProRule" id="PRU00146"/>
    </source>
</evidence>
<evidence type="ECO:0000313" key="11">
    <source>
        <dbReference type="Proteomes" id="UP001209878"/>
    </source>
</evidence>
<gene>
    <name evidence="10" type="ORF">NP493_949g00057</name>
</gene>
<dbReference type="Pfam" id="PF18104">
    <property type="entry name" value="Tudor_2"/>
    <property type="match status" value="1"/>
</dbReference>
<dbReference type="InterPro" id="IPR002999">
    <property type="entry name" value="Tudor"/>
</dbReference>
<organism evidence="10 11">
    <name type="scientific">Ridgeia piscesae</name>
    <name type="common">Tubeworm</name>
    <dbReference type="NCBI Taxonomy" id="27915"/>
    <lineage>
        <taxon>Eukaryota</taxon>
        <taxon>Metazoa</taxon>
        <taxon>Spiralia</taxon>
        <taxon>Lophotrochozoa</taxon>
        <taxon>Annelida</taxon>
        <taxon>Polychaeta</taxon>
        <taxon>Sedentaria</taxon>
        <taxon>Canalipalpata</taxon>
        <taxon>Sabellida</taxon>
        <taxon>Siboglinidae</taxon>
        <taxon>Ridgeia</taxon>
    </lineage>
</organism>
<dbReference type="SMART" id="SM00249">
    <property type="entry name" value="PHD"/>
    <property type="match status" value="2"/>
</dbReference>
<reference evidence="10" key="1">
    <citation type="journal article" date="2023" name="Mol. Biol. Evol.">
        <title>Third-Generation Sequencing Reveals the Adaptive Role of the Epigenome in Three Deep-Sea Polychaetes.</title>
        <authorList>
            <person name="Perez M."/>
            <person name="Aroh O."/>
            <person name="Sun Y."/>
            <person name="Lan Y."/>
            <person name="Juniper S.K."/>
            <person name="Young C.R."/>
            <person name="Angers B."/>
            <person name="Qian P.Y."/>
        </authorList>
    </citation>
    <scope>NUCLEOTIDE SEQUENCE</scope>
    <source>
        <strain evidence="10">R07B-5</strain>
    </source>
</reference>
<feature type="domain" description="PHD-type" evidence="9">
    <location>
        <begin position="102"/>
        <end position="157"/>
    </location>
</feature>
<dbReference type="PROSITE" id="PS01359">
    <property type="entry name" value="ZF_PHD_1"/>
    <property type="match status" value="1"/>
</dbReference>
<dbReference type="FunFam" id="3.90.980.20:FF:000001">
    <property type="entry name" value="metal-response element-binding transcription factor 2 isoform X1"/>
    <property type="match status" value="1"/>
</dbReference>
<evidence type="ECO:0000259" key="9">
    <source>
        <dbReference type="PROSITE" id="PS50016"/>
    </source>
</evidence>
<proteinExistence type="predicted"/>
<protein>
    <recommendedName>
        <fullName evidence="9">PHD-type domain-containing protein</fullName>
    </recommendedName>
</protein>
<dbReference type="SUPFAM" id="SSF63748">
    <property type="entry name" value="Tudor/PWWP/MBT"/>
    <property type="match status" value="1"/>
</dbReference>